<dbReference type="InterPro" id="IPR036249">
    <property type="entry name" value="Thioredoxin-like_sf"/>
</dbReference>
<dbReference type="InterPro" id="IPR013766">
    <property type="entry name" value="Thioredoxin_domain"/>
</dbReference>
<dbReference type="CDD" id="cd02966">
    <property type="entry name" value="TlpA_like_family"/>
    <property type="match status" value="1"/>
</dbReference>
<evidence type="ECO:0000256" key="1">
    <source>
        <dbReference type="SAM" id="Phobius"/>
    </source>
</evidence>
<sequence length="185" mass="20335">MNKKQFISIAITIALLSLAWIIFTPVLFPIVHTDALQTAPHRGFFAPSFSLTTPQGDLYTLADYQGSPVLIIFWASWCSVCKSILPGLEAVYRDYAPQGFAILAVNTTNQDNLSEAKAYFQSQAYTFTMLLDLDGAVANAYQMRAFPTSFLVDSNGKISDVIIGSGLTEGFLRVQLESLFTQGED</sequence>
<keyword evidence="1" id="KW-0812">Transmembrane</keyword>
<dbReference type="GO" id="GO:0016209">
    <property type="term" value="F:antioxidant activity"/>
    <property type="evidence" value="ECO:0007669"/>
    <property type="project" value="InterPro"/>
</dbReference>
<dbReference type="AlphaFoldDB" id="A0A1Y6K6A6"/>
<dbReference type="RefSeq" id="WP_157891728.1">
    <property type="nucleotide sequence ID" value="NZ_LT859958.1"/>
</dbReference>
<protein>
    <submittedName>
        <fullName evidence="3">Putative Thiol-disulfide oxidoreductase ResA</fullName>
    </submittedName>
</protein>
<organism evidence="3 4">
    <name type="scientific">Candidatus Brevifilum fermentans</name>
    <dbReference type="NCBI Taxonomy" id="1986204"/>
    <lineage>
        <taxon>Bacteria</taxon>
        <taxon>Bacillati</taxon>
        <taxon>Chloroflexota</taxon>
        <taxon>Anaerolineae</taxon>
        <taxon>Anaerolineales</taxon>
        <taxon>Anaerolineaceae</taxon>
        <taxon>Candidatus Brevifilum</taxon>
    </lineage>
</organism>
<accession>A0A1Y6K6A6</accession>
<dbReference type="InterPro" id="IPR000866">
    <property type="entry name" value="AhpC/TSA"/>
</dbReference>
<reference evidence="4" key="1">
    <citation type="submission" date="2017-05" db="EMBL/GenBank/DDBJ databases">
        <authorList>
            <person name="Kirkegaard R."/>
            <person name="Mcilroy J S."/>
        </authorList>
    </citation>
    <scope>NUCLEOTIDE SEQUENCE [LARGE SCALE GENOMIC DNA]</scope>
</reference>
<dbReference type="Proteomes" id="UP000195514">
    <property type="component" value="Chromosome I"/>
</dbReference>
<evidence type="ECO:0000313" key="4">
    <source>
        <dbReference type="Proteomes" id="UP000195514"/>
    </source>
</evidence>
<keyword evidence="1" id="KW-0472">Membrane</keyword>
<dbReference type="PROSITE" id="PS51352">
    <property type="entry name" value="THIOREDOXIN_2"/>
    <property type="match status" value="1"/>
</dbReference>
<dbReference type="InterPro" id="IPR050553">
    <property type="entry name" value="Thioredoxin_ResA/DsbE_sf"/>
</dbReference>
<dbReference type="Pfam" id="PF00578">
    <property type="entry name" value="AhpC-TSA"/>
    <property type="match status" value="1"/>
</dbReference>
<keyword evidence="1" id="KW-1133">Transmembrane helix</keyword>
<dbReference type="KEGG" id="abat:CFX1CAM_1064"/>
<dbReference type="GO" id="GO:0016491">
    <property type="term" value="F:oxidoreductase activity"/>
    <property type="evidence" value="ECO:0007669"/>
    <property type="project" value="InterPro"/>
</dbReference>
<evidence type="ECO:0000313" key="3">
    <source>
        <dbReference type="EMBL" id="SMX54129.1"/>
    </source>
</evidence>
<dbReference type="OrthoDB" id="25753at2"/>
<name>A0A1Y6K6A6_9CHLR</name>
<feature type="transmembrane region" description="Helical" evidence="1">
    <location>
        <begin position="7"/>
        <end position="28"/>
    </location>
</feature>
<dbReference type="Gene3D" id="3.40.30.10">
    <property type="entry name" value="Glutaredoxin"/>
    <property type="match status" value="1"/>
</dbReference>
<keyword evidence="4" id="KW-1185">Reference proteome</keyword>
<dbReference type="EMBL" id="LT859958">
    <property type="protein sequence ID" value="SMX54129.1"/>
    <property type="molecule type" value="Genomic_DNA"/>
</dbReference>
<dbReference type="PANTHER" id="PTHR42852">
    <property type="entry name" value="THIOL:DISULFIDE INTERCHANGE PROTEIN DSBE"/>
    <property type="match status" value="1"/>
</dbReference>
<proteinExistence type="predicted"/>
<dbReference type="SUPFAM" id="SSF52833">
    <property type="entry name" value="Thioredoxin-like"/>
    <property type="match status" value="1"/>
</dbReference>
<evidence type="ECO:0000259" key="2">
    <source>
        <dbReference type="PROSITE" id="PS51352"/>
    </source>
</evidence>
<feature type="domain" description="Thioredoxin" evidence="2">
    <location>
        <begin position="40"/>
        <end position="181"/>
    </location>
</feature>
<dbReference type="PANTHER" id="PTHR42852:SF17">
    <property type="entry name" value="THIOREDOXIN-LIKE PROTEIN HI_1115"/>
    <property type="match status" value="1"/>
</dbReference>
<gene>
    <name evidence="3" type="ORF">CFX1CAM_1064</name>
</gene>